<dbReference type="EMBL" id="CZCU02000160">
    <property type="protein sequence ID" value="VXD24469.1"/>
    <property type="molecule type" value="Genomic_DNA"/>
</dbReference>
<feature type="compositionally biased region" description="Low complexity" evidence="1">
    <location>
        <begin position="231"/>
        <end position="268"/>
    </location>
</feature>
<sequence length="396" mass="42057">MSIHKRLPESIRAVGEELQFLLQPRIWGSISVLTVVGIFFWQFSEHPEWFSLDQESTINNNSSGTQLTPEEKSIAADIDSSKILLDELNSNNSFIAPLNTTITVETDLLKQAQNAAKNSEPASGSNPILESLLSGTRLETQPPVQEKSSTSSNRLNSVSGNTPTPTNSNPNLGLNGLESPSAETANSPTATTALQQAMQNSLQRQEAGNSDRAVSATTATQTTTNSEIQGLTLSNLSPNTLTNPNSGTVGLTPFTGTSTITGQTTQPSWSVPRSNPNPAGGTVPLPVQNPYQTNVTLPPVVPTVPTVTPGTVSNPGYSNLNPPLINNTIPSYSVTPNTGNYGTVQPLQPNTYMTPSNFNPNLQPSQIGQNQPNFSVPNRVPGRYIGGGEINTFANP</sequence>
<feature type="compositionally biased region" description="Polar residues" evidence="1">
    <location>
        <begin position="181"/>
        <end position="208"/>
    </location>
</feature>
<accession>A0A7Z9C053</accession>
<gene>
    <name evidence="2" type="ORF">PL8927_820068</name>
</gene>
<dbReference type="OrthoDB" id="459661at2"/>
<dbReference type="AlphaFoldDB" id="A0A7Z9C053"/>
<dbReference type="Proteomes" id="UP000184550">
    <property type="component" value="Unassembled WGS sequence"/>
</dbReference>
<feature type="compositionally biased region" description="Low complexity" evidence="1">
    <location>
        <begin position="148"/>
        <end position="177"/>
    </location>
</feature>
<organism evidence="2 3">
    <name type="scientific">Planktothrix serta PCC 8927</name>
    <dbReference type="NCBI Taxonomy" id="671068"/>
    <lineage>
        <taxon>Bacteria</taxon>
        <taxon>Bacillati</taxon>
        <taxon>Cyanobacteriota</taxon>
        <taxon>Cyanophyceae</taxon>
        <taxon>Oscillatoriophycideae</taxon>
        <taxon>Oscillatoriales</taxon>
        <taxon>Microcoleaceae</taxon>
        <taxon>Planktothrix</taxon>
    </lineage>
</organism>
<proteinExistence type="predicted"/>
<evidence type="ECO:0000313" key="3">
    <source>
        <dbReference type="Proteomes" id="UP000184550"/>
    </source>
</evidence>
<reference evidence="2" key="1">
    <citation type="submission" date="2019-10" db="EMBL/GenBank/DDBJ databases">
        <authorList>
            <consortium name="Genoscope - CEA"/>
            <person name="William W."/>
        </authorList>
    </citation>
    <scope>NUCLEOTIDE SEQUENCE [LARGE SCALE GENOMIC DNA]</scope>
    <source>
        <strain evidence="2">BBR_PRJEB10992</strain>
    </source>
</reference>
<evidence type="ECO:0000256" key="1">
    <source>
        <dbReference type="SAM" id="MobiDB-lite"/>
    </source>
</evidence>
<protein>
    <submittedName>
        <fullName evidence="2">Uncharacterized protein</fullName>
    </submittedName>
</protein>
<keyword evidence="3" id="KW-1185">Reference proteome</keyword>
<feature type="region of interest" description="Disordered" evidence="1">
    <location>
        <begin position="139"/>
        <end position="280"/>
    </location>
</feature>
<evidence type="ECO:0000313" key="2">
    <source>
        <dbReference type="EMBL" id="VXD24469.1"/>
    </source>
</evidence>
<dbReference type="RefSeq" id="WP_083625944.1">
    <property type="nucleotide sequence ID" value="NZ_LR734882.1"/>
</dbReference>
<name>A0A7Z9C053_9CYAN</name>
<comment type="caution">
    <text evidence="2">The sequence shown here is derived from an EMBL/GenBank/DDBJ whole genome shotgun (WGS) entry which is preliminary data.</text>
</comment>